<dbReference type="AlphaFoldDB" id="A0A1Y1RY02"/>
<dbReference type="OrthoDB" id="7335506at2"/>
<protein>
    <submittedName>
        <fullName evidence="1">Uncharacterized protein</fullName>
    </submittedName>
</protein>
<sequence length="379" mass="43345">MRKSVSHGQNGWFLENNTVRLFLTETGGHMAPVSFFHSSKKPLEPYFISPWQDEHQIPERPVLRPMRGDFFCVPFGIDNAYRKEEHPSHGESAVGQWESPTVTIEGEDVFLSTRIRTRIREGSVRKEIFLKKDESVIYQRHIIEGFTGPLSLGHHAILAEPGKGRFLISHSPIRFGMVAPRREPAYRTQEYYSLSPSARFTRIEKVPTIWKEDPYADCSVFPAREGFGDVLQIYQRQPRAQGKPAWICAGAPSEGYLWFALKNPEILNSTILWMENRGRHQVPWSGRTCCLGLEDVRSYFAEGLKYSARKNPLSEIGISTSLRLKENQALTVPYIQGVARITKSFGKVTHARFDKSGVSFFDAYENRVEVPVSWGFLFE</sequence>
<proteinExistence type="predicted"/>
<dbReference type="RefSeq" id="WP_083050272.1">
    <property type="nucleotide sequence ID" value="NZ_MWQY01000009.1"/>
</dbReference>
<dbReference type="Proteomes" id="UP000192343">
    <property type="component" value="Unassembled WGS sequence"/>
</dbReference>
<keyword evidence="2" id="KW-1185">Reference proteome</keyword>
<evidence type="ECO:0000313" key="1">
    <source>
        <dbReference type="EMBL" id="ORC35349.1"/>
    </source>
</evidence>
<dbReference type="STRING" id="1963862.B4O97_09245"/>
<organism evidence="1 2">
    <name type="scientific">Marispirochaeta aestuarii</name>
    <dbReference type="NCBI Taxonomy" id="1963862"/>
    <lineage>
        <taxon>Bacteria</taxon>
        <taxon>Pseudomonadati</taxon>
        <taxon>Spirochaetota</taxon>
        <taxon>Spirochaetia</taxon>
        <taxon>Spirochaetales</taxon>
        <taxon>Spirochaetaceae</taxon>
        <taxon>Marispirochaeta</taxon>
    </lineage>
</organism>
<reference evidence="1 2" key="1">
    <citation type="submission" date="2017-03" db="EMBL/GenBank/DDBJ databases">
        <title>Draft Genome sequence of Marispirochaeta sp. strain JC444.</title>
        <authorList>
            <person name="Shivani Y."/>
            <person name="Subhash Y."/>
            <person name="Sasikala C."/>
            <person name="Ramana C."/>
        </authorList>
    </citation>
    <scope>NUCLEOTIDE SEQUENCE [LARGE SCALE GENOMIC DNA]</scope>
    <source>
        <strain evidence="1 2">JC444</strain>
    </source>
</reference>
<evidence type="ECO:0000313" key="2">
    <source>
        <dbReference type="Proteomes" id="UP000192343"/>
    </source>
</evidence>
<comment type="caution">
    <text evidence="1">The sequence shown here is derived from an EMBL/GenBank/DDBJ whole genome shotgun (WGS) entry which is preliminary data.</text>
</comment>
<name>A0A1Y1RY02_9SPIO</name>
<dbReference type="EMBL" id="MWQY01000009">
    <property type="protein sequence ID" value="ORC35349.1"/>
    <property type="molecule type" value="Genomic_DNA"/>
</dbReference>
<accession>A0A1Y1RY02</accession>
<gene>
    <name evidence="1" type="ORF">B4O97_09245</name>
</gene>